<evidence type="ECO:0000256" key="1">
    <source>
        <dbReference type="SAM" id="MobiDB-lite"/>
    </source>
</evidence>
<organism evidence="2 3">
    <name type="scientific">Steinernema glaseri</name>
    <dbReference type="NCBI Taxonomy" id="37863"/>
    <lineage>
        <taxon>Eukaryota</taxon>
        <taxon>Metazoa</taxon>
        <taxon>Ecdysozoa</taxon>
        <taxon>Nematoda</taxon>
        <taxon>Chromadorea</taxon>
        <taxon>Rhabditida</taxon>
        <taxon>Tylenchina</taxon>
        <taxon>Panagrolaimomorpha</taxon>
        <taxon>Strongyloidoidea</taxon>
        <taxon>Steinernematidae</taxon>
        <taxon>Steinernema</taxon>
    </lineage>
</organism>
<sequence length="210" mass="23410">MHGPFRSEFTSDPTSTLGRAPVSSLLIIKALRGGTLVIQSTKRSETWNSNSSTIIQVEAQRRTKISGTRSVVYILKPSLKAPCSRNDIVAKYLFSPLTVERLYCTRCIGDRTKPGRPQQKGLEASPLLNHRKRLLQPGCKEITQDPQGSLHARQSLESRLSTPSRSVPKKNQTIRGSKSSRARSKLRLALKSLPPKRHCAEMSCFDIRFG</sequence>
<proteinExistence type="predicted"/>
<dbReference type="AlphaFoldDB" id="A0A1I8AM90"/>
<keyword evidence="2" id="KW-1185">Reference proteome</keyword>
<accession>A0A1I8AM90</accession>
<dbReference type="WBParaSite" id="L893_g6886.t1">
    <property type="protein sequence ID" value="L893_g6886.t1"/>
    <property type="gene ID" value="L893_g6886"/>
</dbReference>
<feature type="compositionally biased region" description="Polar residues" evidence="1">
    <location>
        <begin position="157"/>
        <end position="176"/>
    </location>
</feature>
<reference evidence="3" key="1">
    <citation type="submission" date="2016-11" db="UniProtKB">
        <authorList>
            <consortium name="WormBaseParasite"/>
        </authorList>
    </citation>
    <scope>IDENTIFICATION</scope>
</reference>
<name>A0A1I8AM90_9BILA</name>
<protein>
    <submittedName>
        <fullName evidence="3">Uncharacterized protein</fullName>
    </submittedName>
</protein>
<evidence type="ECO:0000313" key="2">
    <source>
        <dbReference type="Proteomes" id="UP000095287"/>
    </source>
</evidence>
<evidence type="ECO:0000313" key="3">
    <source>
        <dbReference type="WBParaSite" id="L893_g6886.t1"/>
    </source>
</evidence>
<feature type="region of interest" description="Disordered" evidence="1">
    <location>
        <begin position="157"/>
        <end position="183"/>
    </location>
</feature>
<dbReference type="Proteomes" id="UP000095287">
    <property type="component" value="Unplaced"/>
</dbReference>